<evidence type="ECO:0000259" key="8">
    <source>
        <dbReference type="PROSITE" id="PS50888"/>
    </source>
</evidence>
<dbReference type="CDD" id="cd11393">
    <property type="entry name" value="bHLH_AtbHLH_like"/>
    <property type="match status" value="1"/>
</dbReference>
<protein>
    <recommendedName>
        <fullName evidence="8">BHLH domain-containing protein</fullName>
    </recommendedName>
</protein>
<dbReference type="Gramene" id="ESW25581">
    <property type="protein sequence ID" value="ESW25581"/>
    <property type="gene ID" value="PHAVU_003G048100g"/>
</dbReference>
<evidence type="ECO:0000256" key="4">
    <source>
        <dbReference type="ARBA" id="ARBA00023163"/>
    </source>
</evidence>
<dbReference type="PANTHER" id="PTHR46772">
    <property type="entry name" value="BHLH DOMAIN-CONTAINING PROTEIN"/>
    <property type="match status" value="1"/>
</dbReference>
<keyword evidence="2" id="KW-0805">Transcription regulation</keyword>
<dbReference type="PROSITE" id="PS50888">
    <property type="entry name" value="BHLH"/>
    <property type="match status" value="1"/>
</dbReference>
<feature type="compositionally biased region" description="Polar residues" evidence="7">
    <location>
        <begin position="24"/>
        <end position="43"/>
    </location>
</feature>
<keyword evidence="4" id="KW-0804">Transcription</keyword>
<evidence type="ECO:0000313" key="9">
    <source>
        <dbReference type="EMBL" id="ESW25581.1"/>
    </source>
</evidence>
<dbReference type="InterPro" id="IPR045239">
    <property type="entry name" value="bHLH95_bHLH"/>
</dbReference>
<dbReference type="eggNOG" id="ENOG502QSD0">
    <property type="taxonomic scope" value="Eukaryota"/>
</dbReference>
<feature type="coiled-coil region" evidence="6">
    <location>
        <begin position="118"/>
        <end position="145"/>
    </location>
</feature>
<dbReference type="SUPFAM" id="SSF55021">
    <property type="entry name" value="ACT-like"/>
    <property type="match status" value="1"/>
</dbReference>
<feature type="domain" description="BHLH" evidence="8">
    <location>
        <begin position="78"/>
        <end position="128"/>
    </location>
</feature>
<dbReference type="OrthoDB" id="1429358at2759"/>
<dbReference type="Gene3D" id="4.10.280.10">
    <property type="entry name" value="Helix-loop-helix DNA-binding domain"/>
    <property type="match status" value="1"/>
</dbReference>
<dbReference type="OMA" id="NIHANWA"/>
<dbReference type="InterPro" id="IPR036638">
    <property type="entry name" value="HLH_DNA-bd_sf"/>
</dbReference>
<evidence type="ECO:0000256" key="7">
    <source>
        <dbReference type="SAM" id="MobiDB-lite"/>
    </source>
</evidence>
<organism evidence="9 10">
    <name type="scientific">Phaseolus vulgaris</name>
    <name type="common">Kidney bean</name>
    <name type="synonym">French bean</name>
    <dbReference type="NCBI Taxonomy" id="3885"/>
    <lineage>
        <taxon>Eukaryota</taxon>
        <taxon>Viridiplantae</taxon>
        <taxon>Streptophyta</taxon>
        <taxon>Embryophyta</taxon>
        <taxon>Tracheophyta</taxon>
        <taxon>Spermatophyta</taxon>
        <taxon>Magnoliopsida</taxon>
        <taxon>eudicotyledons</taxon>
        <taxon>Gunneridae</taxon>
        <taxon>Pentapetalae</taxon>
        <taxon>rosids</taxon>
        <taxon>fabids</taxon>
        <taxon>Fabales</taxon>
        <taxon>Fabaceae</taxon>
        <taxon>Papilionoideae</taxon>
        <taxon>50 kb inversion clade</taxon>
        <taxon>NPAAA clade</taxon>
        <taxon>indigoferoid/millettioid clade</taxon>
        <taxon>Phaseoleae</taxon>
        <taxon>Phaseolus</taxon>
    </lineage>
</organism>
<proteinExistence type="predicted"/>
<keyword evidence="6" id="KW-0175">Coiled coil</keyword>
<accession>V7C9I9</accession>
<evidence type="ECO:0000256" key="3">
    <source>
        <dbReference type="ARBA" id="ARBA00023125"/>
    </source>
</evidence>
<dbReference type="PANTHER" id="PTHR46772:SF8">
    <property type="entry name" value="TRANSCRIPTION FACTOR BHLH95"/>
    <property type="match status" value="1"/>
</dbReference>
<keyword evidence="10" id="KW-1185">Reference proteome</keyword>
<dbReference type="GO" id="GO:0009960">
    <property type="term" value="P:endosperm development"/>
    <property type="evidence" value="ECO:0007669"/>
    <property type="project" value="InterPro"/>
</dbReference>
<name>V7C9I9_PHAVU</name>
<dbReference type="Proteomes" id="UP000000226">
    <property type="component" value="Chromosome 3"/>
</dbReference>
<evidence type="ECO:0000256" key="5">
    <source>
        <dbReference type="ARBA" id="ARBA00023242"/>
    </source>
</evidence>
<feature type="compositionally biased region" description="Low complexity" evidence="7">
    <location>
        <begin position="9"/>
        <end position="19"/>
    </location>
</feature>
<reference evidence="10" key="1">
    <citation type="journal article" date="2014" name="Nat. Genet.">
        <title>A reference genome for common bean and genome-wide analysis of dual domestications.</title>
        <authorList>
            <person name="Schmutz J."/>
            <person name="McClean P.E."/>
            <person name="Mamidi S."/>
            <person name="Wu G.A."/>
            <person name="Cannon S.B."/>
            <person name="Grimwood J."/>
            <person name="Jenkins J."/>
            <person name="Shu S."/>
            <person name="Song Q."/>
            <person name="Chavarro C."/>
            <person name="Torres-Torres M."/>
            <person name="Geffroy V."/>
            <person name="Moghaddam S.M."/>
            <person name="Gao D."/>
            <person name="Abernathy B."/>
            <person name="Barry K."/>
            <person name="Blair M."/>
            <person name="Brick M.A."/>
            <person name="Chovatia M."/>
            <person name="Gepts P."/>
            <person name="Goodstein D.M."/>
            <person name="Gonzales M."/>
            <person name="Hellsten U."/>
            <person name="Hyten D.L."/>
            <person name="Jia G."/>
            <person name="Kelly J.D."/>
            <person name="Kudrna D."/>
            <person name="Lee R."/>
            <person name="Richard M.M."/>
            <person name="Miklas P.N."/>
            <person name="Osorno J.M."/>
            <person name="Rodrigues J."/>
            <person name="Thareau V."/>
            <person name="Urrea C.A."/>
            <person name="Wang M."/>
            <person name="Yu Y."/>
            <person name="Zhang M."/>
            <person name="Wing R.A."/>
            <person name="Cregan P.B."/>
            <person name="Rokhsar D.S."/>
            <person name="Jackson S.A."/>
        </authorList>
    </citation>
    <scope>NUCLEOTIDE SEQUENCE [LARGE SCALE GENOMIC DNA]</scope>
    <source>
        <strain evidence="10">cv. G19833</strain>
    </source>
</reference>
<dbReference type="STRING" id="3885.V7C9I9"/>
<keyword evidence="3" id="KW-0238">DNA-binding</keyword>
<dbReference type="GO" id="GO:0003700">
    <property type="term" value="F:DNA-binding transcription factor activity"/>
    <property type="evidence" value="ECO:0007669"/>
    <property type="project" value="InterPro"/>
</dbReference>
<gene>
    <name evidence="9" type="ORF">PHAVU_003G048100g</name>
</gene>
<dbReference type="Pfam" id="PF00010">
    <property type="entry name" value="HLH"/>
    <property type="match status" value="1"/>
</dbReference>
<dbReference type="AlphaFoldDB" id="V7C9I9"/>
<comment type="subcellular location">
    <subcellularLocation>
        <location evidence="1">Nucleus</location>
    </subcellularLocation>
</comment>
<evidence type="ECO:0000313" key="10">
    <source>
        <dbReference type="Proteomes" id="UP000000226"/>
    </source>
</evidence>
<dbReference type="EMBL" id="CM002290">
    <property type="protein sequence ID" value="ESW25581.1"/>
    <property type="molecule type" value="Genomic_DNA"/>
</dbReference>
<sequence length="258" mass="28543">MDFLLENLSGSSSSSNRSSEITKNETLSNQQQGETLVNKTSNQQQGEILMNKTPHQDIFEENEKKIVISEEGSYDLEINDEVHPSIERGRRKKMKDMFDDLSGLLPQLPSKVDKASIVNEAVNYIKVLEETLEKLERKKQERAEGGLKQIMGTTSGAVSVSGKQKVAFDKTWAASNMVLNIQGNEAQFSICSVHKPGLMTNIASVLEKHNIELISATISANGNGSTCMIQVHGKQGWDENSAEETYRKAAEEIMPLIA</sequence>
<dbReference type="GO" id="GO:0046983">
    <property type="term" value="F:protein dimerization activity"/>
    <property type="evidence" value="ECO:0007669"/>
    <property type="project" value="InterPro"/>
</dbReference>
<dbReference type="GO" id="GO:0005634">
    <property type="term" value="C:nucleus"/>
    <property type="evidence" value="ECO:0007669"/>
    <property type="project" value="UniProtKB-SubCell"/>
</dbReference>
<evidence type="ECO:0000256" key="1">
    <source>
        <dbReference type="ARBA" id="ARBA00004123"/>
    </source>
</evidence>
<feature type="region of interest" description="Disordered" evidence="7">
    <location>
        <begin position="1"/>
        <end position="43"/>
    </location>
</feature>
<evidence type="ECO:0000256" key="6">
    <source>
        <dbReference type="SAM" id="Coils"/>
    </source>
</evidence>
<dbReference type="SMART" id="SM00353">
    <property type="entry name" value="HLH"/>
    <property type="match status" value="1"/>
</dbReference>
<evidence type="ECO:0000256" key="2">
    <source>
        <dbReference type="ARBA" id="ARBA00023015"/>
    </source>
</evidence>
<dbReference type="InterPro" id="IPR044278">
    <property type="entry name" value="BHLH95-like"/>
</dbReference>
<dbReference type="SMR" id="V7C9I9"/>
<dbReference type="GO" id="GO:0003677">
    <property type="term" value="F:DNA binding"/>
    <property type="evidence" value="ECO:0007669"/>
    <property type="project" value="UniProtKB-KW"/>
</dbReference>
<dbReference type="InterPro" id="IPR045865">
    <property type="entry name" value="ACT-like_dom_sf"/>
</dbReference>
<keyword evidence="5" id="KW-0539">Nucleus</keyword>
<dbReference type="SUPFAM" id="SSF47459">
    <property type="entry name" value="HLH, helix-loop-helix DNA-binding domain"/>
    <property type="match status" value="1"/>
</dbReference>
<dbReference type="InterPro" id="IPR011598">
    <property type="entry name" value="bHLH_dom"/>
</dbReference>